<gene>
    <name evidence="2" type="ORF">Q664_51895</name>
</gene>
<protein>
    <submittedName>
        <fullName evidence="2">Uncharacterized protein</fullName>
    </submittedName>
</protein>
<reference evidence="2 3" key="1">
    <citation type="submission" date="2014-07" db="EMBL/GenBank/DDBJ databases">
        <title>Draft Genome Sequence of Gephyronic Acid Producer, Cystobacter violaceus Strain Cb vi76.</title>
        <authorList>
            <person name="Stevens D.C."/>
            <person name="Young J."/>
            <person name="Carmichael R."/>
            <person name="Tan J."/>
            <person name="Taylor R.E."/>
        </authorList>
    </citation>
    <scope>NUCLEOTIDE SEQUENCE [LARGE SCALE GENOMIC DNA]</scope>
    <source>
        <strain evidence="2 3">Cb vi76</strain>
    </source>
</reference>
<comment type="caution">
    <text evidence="2">The sequence shown here is derived from an EMBL/GenBank/DDBJ whole genome shotgun (WGS) entry which is preliminary data.</text>
</comment>
<evidence type="ECO:0000313" key="2">
    <source>
        <dbReference type="EMBL" id="KFA86895.1"/>
    </source>
</evidence>
<dbReference type="Proteomes" id="UP000028547">
    <property type="component" value="Unassembled WGS sequence"/>
</dbReference>
<evidence type="ECO:0000313" key="3">
    <source>
        <dbReference type="Proteomes" id="UP000028547"/>
    </source>
</evidence>
<evidence type="ECO:0000256" key="1">
    <source>
        <dbReference type="SAM" id="MobiDB-lite"/>
    </source>
</evidence>
<organism evidence="2 3">
    <name type="scientific">Archangium violaceum Cb vi76</name>
    <dbReference type="NCBI Taxonomy" id="1406225"/>
    <lineage>
        <taxon>Bacteria</taxon>
        <taxon>Pseudomonadati</taxon>
        <taxon>Myxococcota</taxon>
        <taxon>Myxococcia</taxon>
        <taxon>Myxococcales</taxon>
        <taxon>Cystobacterineae</taxon>
        <taxon>Archangiaceae</taxon>
        <taxon>Archangium</taxon>
    </lineage>
</organism>
<sequence>MKLTQLFRRDRTVIKRADAQDQAEKLLAESLRLLSQVCTKVADLIETQRLERAGYSNNAYLQRLDNPPKPGDAERKKE</sequence>
<accession>A0A084SEL0</accession>
<name>A0A084SEL0_9BACT</name>
<feature type="region of interest" description="Disordered" evidence="1">
    <location>
        <begin position="56"/>
        <end position="78"/>
    </location>
</feature>
<dbReference type="RefSeq" id="WP_043414407.1">
    <property type="nucleotide sequence ID" value="NZ_JPMI01000423.1"/>
</dbReference>
<dbReference type="EMBL" id="JPMI01000423">
    <property type="protein sequence ID" value="KFA86895.1"/>
    <property type="molecule type" value="Genomic_DNA"/>
</dbReference>
<proteinExistence type="predicted"/>
<dbReference type="AlphaFoldDB" id="A0A084SEL0"/>